<evidence type="ECO:0000313" key="8">
    <source>
        <dbReference type="EMBL" id="QOY42295.1"/>
    </source>
</evidence>
<feature type="compositionally biased region" description="Low complexity" evidence="5">
    <location>
        <begin position="884"/>
        <end position="906"/>
    </location>
</feature>
<name>A0A7S7RG86_CRYPV</name>
<dbReference type="PANTHER" id="PTHR10943:SF2">
    <property type="entry name" value="26S PROTEASOME NON-ATPASE REGULATORY SUBUNIT 1"/>
    <property type="match status" value="1"/>
</dbReference>
<dbReference type="Pfam" id="PF21505">
    <property type="entry name" value="RPN2_N"/>
    <property type="match status" value="1"/>
</dbReference>
<dbReference type="SUPFAM" id="SSF48371">
    <property type="entry name" value="ARM repeat"/>
    <property type="match status" value="1"/>
</dbReference>
<organism evidence="8 9">
    <name type="scientific">Cryptosporidium parvum</name>
    <dbReference type="NCBI Taxonomy" id="5807"/>
    <lineage>
        <taxon>Eukaryota</taxon>
        <taxon>Sar</taxon>
        <taxon>Alveolata</taxon>
        <taxon>Apicomplexa</taxon>
        <taxon>Conoidasida</taxon>
        <taxon>Coccidia</taxon>
        <taxon>Eucoccidiorida</taxon>
        <taxon>Eimeriorina</taxon>
        <taxon>Cryptosporidiidae</taxon>
        <taxon>Cryptosporidium</taxon>
    </lineage>
</organism>
<dbReference type="GO" id="GO:0008540">
    <property type="term" value="C:proteasome regulatory particle, base subcomplex"/>
    <property type="evidence" value="ECO:0007669"/>
    <property type="project" value="UniProtKB-UniRule"/>
</dbReference>
<dbReference type="InterPro" id="IPR048570">
    <property type="entry name" value="PSMD1_RPN2_N"/>
</dbReference>
<feature type="compositionally biased region" description="Basic and acidic residues" evidence="5">
    <location>
        <begin position="1031"/>
        <end position="1064"/>
    </location>
</feature>
<dbReference type="Gene3D" id="1.25.10.10">
    <property type="entry name" value="Leucine-rich Repeat Variant"/>
    <property type="match status" value="1"/>
</dbReference>
<dbReference type="GO" id="GO:0005634">
    <property type="term" value="C:nucleus"/>
    <property type="evidence" value="ECO:0007669"/>
    <property type="project" value="TreeGrafter"/>
</dbReference>
<evidence type="ECO:0000256" key="4">
    <source>
        <dbReference type="PIRNR" id="PIRNR015947"/>
    </source>
</evidence>
<dbReference type="GO" id="GO:0042176">
    <property type="term" value="P:regulation of protein catabolic process"/>
    <property type="evidence" value="ECO:0007669"/>
    <property type="project" value="UniProtKB-UniRule"/>
</dbReference>
<feature type="domain" description="26S proteasome non-ATPase regulatory subunit 1/RPN2 N-terminal" evidence="7">
    <location>
        <begin position="19"/>
        <end position="365"/>
    </location>
</feature>
<dbReference type="GO" id="GO:0034515">
    <property type="term" value="C:proteasome storage granule"/>
    <property type="evidence" value="ECO:0007669"/>
    <property type="project" value="TreeGrafter"/>
</dbReference>
<dbReference type="OMA" id="IMFGRQE"/>
<dbReference type="PANTHER" id="PTHR10943">
    <property type="entry name" value="26S PROTEASOME NON-ATPASE REGULATORY SUBUNIT"/>
    <property type="match status" value="1"/>
</dbReference>
<feature type="region of interest" description="Disordered" evidence="5">
    <location>
        <begin position="880"/>
        <end position="961"/>
    </location>
</feature>
<protein>
    <recommendedName>
        <fullName evidence="10">26S proteasome regulatory subunit RPN2</fullName>
    </recommendedName>
</protein>
<dbReference type="EMBL" id="CP044419">
    <property type="protein sequence ID" value="QOY42295.1"/>
    <property type="molecule type" value="Genomic_DNA"/>
</dbReference>
<evidence type="ECO:0000256" key="3">
    <source>
        <dbReference type="ARBA" id="ARBA00022942"/>
    </source>
</evidence>
<dbReference type="GO" id="GO:0030234">
    <property type="term" value="F:enzyme regulator activity"/>
    <property type="evidence" value="ECO:0007669"/>
    <property type="project" value="UniProtKB-UniRule"/>
</dbReference>
<feature type="compositionally biased region" description="Basic and acidic residues" evidence="5">
    <location>
        <begin position="949"/>
        <end position="961"/>
    </location>
</feature>
<dbReference type="Pfam" id="PF18004">
    <property type="entry name" value="RPN2_C"/>
    <property type="match status" value="1"/>
</dbReference>
<comment type="similarity">
    <text evidence="1 4">Belongs to the proteasome subunit S1 family.</text>
</comment>
<feature type="domain" description="26S proteasome regulatory subunit RPN2 C-terminal" evidence="6">
    <location>
        <begin position="823"/>
        <end position="1014"/>
    </location>
</feature>
<evidence type="ECO:0008006" key="10">
    <source>
        <dbReference type="Google" id="ProtNLM"/>
    </source>
</evidence>
<dbReference type="VEuPathDB" id="CryptoDB:CPATCC_0021260"/>
<evidence type="ECO:0000256" key="2">
    <source>
        <dbReference type="ARBA" id="ARBA00022737"/>
    </source>
</evidence>
<feature type="region of interest" description="Disordered" evidence="5">
    <location>
        <begin position="1017"/>
        <end position="1075"/>
    </location>
</feature>
<gene>
    <name evidence="8" type="ORF">CPATCC_001927</name>
</gene>
<evidence type="ECO:0000313" key="9">
    <source>
        <dbReference type="Proteomes" id="UP000593906"/>
    </source>
</evidence>
<evidence type="ECO:0000256" key="5">
    <source>
        <dbReference type="SAM" id="MobiDB-lite"/>
    </source>
</evidence>
<dbReference type="GO" id="GO:0043161">
    <property type="term" value="P:proteasome-mediated ubiquitin-dependent protein catabolic process"/>
    <property type="evidence" value="ECO:0007669"/>
    <property type="project" value="TreeGrafter"/>
</dbReference>
<keyword evidence="2" id="KW-0677">Repeat</keyword>
<dbReference type="Proteomes" id="UP000593906">
    <property type="component" value="Chromosome 4"/>
</dbReference>
<sequence>MTQVMTDSVSLNGMGRLSSVSGYALLLDDDSVELKEYALRELNTVVDGHWYEMAEYLGSIESCFEDEMFPNREQAALLASKIYFHMEDYDEALRYLLSSYRLFDPLENSSFSESMVVKCIDEFIKVCKTHYNNINNNSDSDTYTDININELDPRLEEIVSDLISRSTSNGKFLNAMGIVLEARRSDLLIKILKQVLEIINIENLGQFCDQCLNLIRYLDSNDFRMKSYKILIKLIEDKAECIEDSPCLRTYCECLCEIKDSEKLSNILINLANNSNKNFSKAYSIAFIIKDYENISLLKEVINKIDLYLIGMITNSSKEGEEECKDVKTENQNPNNNDNKLVKVKSILTGEIVSELNLRFLHLNNQPDLGILEHIKNNCDQRSTISHTALVMSHGLMQAGTTCDVFLRNNLEWLGKATHWSRFSTAASLGVIHMGHIKEALKVLSTCLPSSGNTNSTNSNNSGNTLGGQYSEGGSFFALGLINAGYMDQKSREYLLEKLKNPQRNEVLQHGASLGLGLMGFGSCDAELYDELRNVLYMDNAVAGEAAAYSIGLVMFGSGCKKTIGDLLSYAKDTQHEKIVRACSVALGFVMYSRGGEEADELFQQLNSDSEHFIRYGAMHVLGLAYCGTGNQFAMEKLLQIIVSELSDDNKRAAVFALGLVMCRNTQQIPQVFSLLCDSYNPHVRYAAALTLGITCCGMESPKVTAILKSMTTDSSDIVRQAAYIGLGLLLMQQNESSNDKLSCTRQQMIKAATDKHEHIATRFGAILGLGLMDSGGRNVKASLFSRNGESLRPQSAAGFSLFFQFWFWFPLVHCISLSYVPTCIVGLDDQFRVPKSFSMKCNSSKEKFDYPKSFSLDKIEDKKVVVTAVLSTASKKKLKKQKATGTDTTNDNKDSNSSSSPLSTSKQVVEEEKSSNETGNNLKDGADTEMNIDEKIEKEEVEMTLDTDDSRNKNDFDKESSSFVLNNPFRVIKPQEQFLELIPNSRYSPVLPLQKSGFIILNDNTPLEQEEYVFTVGQDTNKDNSATSEVKNETTKEEEESKEKKENNEDERMSDNDNGKSEEMVPPETFEWQG</sequence>
<evidence type="ECO:0000259" key="6">
    <source>
        <dbReference type="Pfam" id="PF18004"/>
    </source>
</evidence>
<reference evidence="8 9" key="1">
    <citation type="submission" date="2019-09" db="EMBL/GenBank/DDBJ databases">
        <title>Consistent, comparative and evidence-based genome assembly and annotation for Cryptosporidium parvum, C. hominis and C. tyzzeri.</title>
        <authorList>
            <person name="Baptista R.P."/>
            <person name="Li Y."/>
            <person name="Sateriale A."/>
            <person name="Ansell B."/>
            <person name="Jex A."/>
            <person name="Sanders M."/>
            <person name="Brooks K."/>
            <person name="Tracey A."/>
            <person name="Berriman M."/>
            <person name="Striepen B."/>
            <person name="Cotton J.A."/>
            <person name="Kissinger J.C."/>
        </authorList>
    </citation>
    <scope>NUCLEOTIDE SEQUENCE [LARGE SCALE GENOMIC DNA]</scope>
    <source>
        <strain evidence="8 9">IOWA-ATCC</strain>
    </source>
</reference>
<keyword evidence="3 4" id="KW-0647">Proteasome</keyword>
<evidence type="ECO:0000259" key="7">
    <source>
        <dbReference type="Pfam" id="PF21505"/>
    </source>
</evidence>
<dbReference type="InterPro" id="IPR016642">
    <property type="entry name" value="26S_Psome_Rpn2"/>
</dbReference>
<evidence type="ECO:0000256" key="1">
    <source>
        <dbReference type="ARBA" id="ARBA00006308"/>
    </source>
</evidence>
<dbReference type="PIRSF" id="PIRSF015947">
    <property type="entry name" value="26S_Psome_Rpn2"/>
    <property type="match status" value="1"/>
</dbReference>
<dbReference type="InterPro" id="IPR011989">
    <property type="entry name" value="ARM-like"/>
</dbReference>
<dbReference type="InterPro" id="IPR016024">
    <property type="entry name" value="ARM-type_fold"/>
</dbReference>
<feature type="compositionally biased region" description="Polar residues" evidence="5">
    <location>
        <begin position="1018"/>
        <end position="1027"/>
    </location>
</feature>
<dbReference type="InterPro" id="IPR040623">
    <property type="entry name" value="RPN2_C"/>
</dbReference>
<dbReference type="AlphaFoldDB" id="A0A7S7RG86"/>
<dbReference type="Pfam" id="PF13646">
    <property type="entry name" value="HEAT_2"/>
    <property type="match status" value="1"/>
</dbReference>
<accession>A0A7S7RG86</accession>
<proteinExistence type="inferred from homology"/>